<accession>A0A821Y9N2</accession>
<sequence length="183" mass="21041">MFKHTAHHGQNVHHLKQVIGTQTLTFEEMSTLLYQIEACLNSRPLSQLSVNSQDPTPLTPGHFLVGEPLVLVPDSNYETSSVSSLKRWQLTQQLLQHFWRRWSNEYLTQFMQRYKWAHQKPEPNVGDIVLVREDNLPPAKWLLGIITDKHAGSDNITRVVSLKCKDVIVKRPITKLCVLPVTK</sequence>
<evidence type="ECO:0000259" key="1">
    <source>
        <dbReference type="Pfam" id="PF18701"/>
    </source>
</evidence>
<dbReference type="EMBL" id="CAJOBZ010000072">
    <property type="protein sequence ID" value="CAF4950681.1"/>
    <property type="molecule type" value="Genomic_DNA"/>
</dbReference>
<proteinExistence type="predicted"/>
<gene>
    <name evidence="2" type="ORF">PMACD_LOCUS15657</name>
    <name evidence="3" type="ORF">PMACD_LOCUS15659</name>
    <name evidence="4" type="ORF">PMACD_LOCUS15661</name>
</gene>
<dbReference type="AlphaFoldDB" id="A0A821Y9N2"/>
<protein>
    <recommendedName>
        <fullName evidence="1">DUF5641 domain-containing protein</fullName>
    </recommendedName>
</protein>
<evidence type="ECO:0000313" key="4">
    <source>
        <dbReference type="EMBL" id="CAF4950725.1"/>
    </source>
</evidence>
<comment type="caution">
    <text evidence="3">The sequence shown here is derived from an EMBL/GenBank/DDBJ whole genome shotgun (WGS) entry which is preliminary data.</text>
</comment>
<evidence type="ECO:0000313" key="3">
    <source>
        <dbReference type="EMBL" id="CAF4950702.1"/>
    </source>
</evidence>
<dbReference type="OrthoDB" id="5984724at2759"/>
<dbReference type="Pfam" id="PF18701">
    <property type="entry name" value="DUF5641"/>
    <property type="match status" value="1"/>
</dbReference>
<dbReference type="PANTHER" id="PTHR47331">
    <property type="entry name" value="PHD-TYPE DOMAIN-CONTAINING PROTEIN"/>
    <property type="match status" value="1"/>
</dbReference>
<name>A0A821Y9N2_9NEOP</name>
<evidence type="ECO:0000313" key="5">
    <source>
        <dbReference type="Proteomes" id="UP000663880"/>
    </source>
</evidence>
<feature type="domain" description="DUF5641" evidence="1">
    <location>
        <begin position="86"/>
        <end position="179"/>
    </location>
</feature>
<dbReference type="EMBL" id="CAJOBZ010000072">
    <property type="protein sequence ID" value="CAF4950725.1"/>
    <property type="molecule type" value="Genomic_DNA"/>
</dbReference>
<keyword evidence="5" id="KW-1185">Reference proteome</keyword>
<reference evidence="3" key="1">
    <citation type="submission" date="2021-02" db="EMBL/GenBank/DDBJ databases">
        <authorList>
            <person name="Steward A R."/>
        </authorList>
    </citation>
    <scope>NUCLEOTIDE SEQUENCE</scope>
</reference>
<dbReference type="EMBL" id="CAJOBZ010000072">
    <property type="protein sequence ID" value="CAF4950702.1"/>
    <property type="molecule type" value="Genomic_DNA"/>
</dbReference>
<organism evidence="3 5">
    <name type="scientific">Pieris macdunnoughi</name>
    <dbReference type="NCBI Taxonomy" id="345717"/>
    <lineage>
        <taxon>Eukaryota</taxon>
        <taxon>Metazoa</taxon>
        <taxon>Ecdysozoa</taxon>
        <taxon>Arthropoda</taxon>
        <taxon>Hexapoda</taxon>
        <taxon>Insecta</taxon>
        <taxon>Pterygota</taxon>
        <taxon>Neoptera</taxon>
        <taxon>Endopterygota</taxon>
        <taxon>Lepidoptera</taxon>
        <taxon>Glossata</taxon>
        <taxon>Ditrysia</taxon>
        <taxon>Papilionoidea</taxon>
        <taxon>Pieridae</taxon>
        <taxon>Pierinae</taxon>
        <taxon>Pieris</taxon>
    </lineage>
</organism>
<dbReference type="Proteomes" id="UP000663880">
    <property type="component" value="Unassembled WGS sequence"/>
</dbReference>
<evidence type="ECO:0000313" key="2">
    <source>
        <dbReference type="EMBL" id="CAF4950681.1"/>
    </source>
</evidence>
<dbReference type="InterPro" id="IPR040676">
    <property type="entry name" value="DUF5641"/>
</dbReference>